<organism evidence="3 4">
    <name type="scientific">Colletotrichum plurivorum</name>
    <dbReference type="NCBI Taxonomy" id="2175906"/>
    <lineage>
        <taxon>Eukaryota</taxon>
        <taxon>Fungi</taxon>
        <taxon>Dikarya</taxon>
        <taxon>Ascomycota</taxon>
        <taxon>Pezizomycotina</taxon>
        <taxon>Sordariomycetes</taxon>
        <taxon>Hypocreomycetidae</taxon>
        <taxon>Glomerellales</taxon>
        <taxon>Glomerellaceae</taxon>
        <taxon>Colletotrichum</taxon>
        <taxon>Colletotrichum orchidearum species complex</taxon>
    </lineage>
</organism>
<feature type="domain" description="SCA7" evidence="2">
    <location>
        <begin position="63"/>
        <end position="129"/>
    </location>
</feature>
<protein>
    <recommendedName>
        <fullName evidence="2">SCA7 domain-containing protein</fullName>
    </recommendedName>
</protein>
<dbReference type="EMBL" id="WIGO01000069">
    <property type="protein sequence ID" value="KAF6832484.1"/>
    <property type="molecule type" value="Genomic_DNA"/>
</dbReference>
<dbReference type="PANTHER" id="PTHR47805:SF1">
    <property type="entry name" value="SAGA-ASSOCIATED FACTOR 73"/>
    <property type="match status" value="1"/>
</dbReference>
<dbReference type="InterPro" id="IPR013243">
    <property type="entry name" value="SCA7_dom"/>
</dbReference>
<reference evidence="3" key="1">
    <citation type="journal article" date="2020" name="Phytopathology">
        <title>Genome Sequence Resources of Colletotrichum truncatum, C. plurivorum, C. musicola, and C. sojae: Four Species Pathogenic to Soybean (Glycine max).</title>
        <authorList>
            <person name="Rogerio F."/>
            <person name="Boufleur T.R."/>
            <person name="Ciampi-Guillardi M."/>
            <person name="Sukno S.A."/>
            <person name="Thon M.R."/>
            <person name="Massola Junior N.S."/>
            <person name="Baroncelli R."/>
        </authorList>
    </citation>
    <scope>NUCLEOTIDE SEQUENCE</scope>
    <source>
        <strain evidence="3">LFN00145</strain>
    </source>
</reference>
<dbReference type="Gene3D" id="6.10.140.670">
    <property type="match status" value="1"/>
</dbReference>
<evidence type="ECO:0000313" key="3">
    <source>
        <dbReference type="EMBL" id="KAF6832484.1"/>
    </source>
</evidence>
<sequence>MSSAQPEGHPDAADHSAPPGEQLHPAPAVAAEKTSGQQERKGIDLLFRHHPTTPNMTQRLEGLNLDAGVLDVERQCGAAFPDGRLCGASLTCKRHSMSAKRAVAGRSAPYDMLLAAYQAERRSRAAADA</sequence>
<dbReference type="Proteomes" id="UP000654918">
    <property type="component" value="Unassembled WGS sequence"/>
</dbReference>
<dbReference type="InterPro" id="IPR037804">
    <property type="entry name" value="SGF73"/>
</dbReference>
<accession>A0A8H6KJ69</accession>
<dbReference type="PANTHER" id="PTHR47805">
    <property type="entry name" value="SAGA-ASSOCIATED FACTOR 73"/>
    <property type="match status" value="1"/>
</dbReference>
<feature type="region of interest" description="Disordered" evidence="1">
    <location>
        <begin position="1"/>
        <end position="42"/>
    </location>
</feature>
<keyword evidence="4" id="KW-1185">Reference proteome</keyword>
<dbReference type="GO" id="GO:0006357">
    <property type="term" value="P:regulation of transcription by RNA polymerase II"/>
    <property type="evidence" value="ECO:0007669"/>
    <property type="project" value="TreeGrafter"/>
</dbReference>
<proteinExistence type="predicted"/>
<dbReference type="GO" id="GO:0031048">
    <property type="term" value="P:regulatory ncRNA-mediated heterochromatin formation"/>
    <property type="evidence" value="ECO:0007669"/>
    <property type="project" value="TreeGrafter"/>
</dbReference>
<dbReference type="AlphaFoldDB" id="A0A8H6KJ69"/>
<dbReference type="PROSITE" id="PS51505">
    <property type="entry name" value="SCA7"/>
    <property type="match status" value="1"/>
</dbReference>
<dbReference type="Pfam" id="PF08313">
    <property type="entry name" value="SCA7"/>
    <property type="match status" value="1"/>
</dbReference>
<name>A0A8H6KJ69_9PEZI</name>
<gene>
    <name evidence="3" type="ORF">CPLU01_06167</name>
</gene>
<dbReference type="GO" id="GO:1904802">
    <property type="term" value="P:RITS complex assembly"/>
    <property type="evidence" value="ECO:0007669"/>
    <property type="project" value="TreeGrafter"/>
</dbReference>
<evidence type="ECO:0000259" key="2">
    <source>
        <dbReference type="PROSITE" id="PS51505"/>
    </source>
</evidence>
<comment type="caution">
    <text evidence="3">The sequence shown here is derived from an EMBL/GenBank/DDBJ whole genome shotgun (WGS) entry which is preliminary data.</text>
</comment>
<evidence type="ECO:0000256" key="1">
    <source>
        <dbReference type="SAM" id="MobiDB-lite"/>
    </source>
</evidence>
<dbReference type="GO" id="GO:0000124">
    <property type="term" value="C:SAGA complex"/>
    <property type="evidence" value="ECO:0007669"/>
    <property type="project" value="InterPro"/>
</dbReference>
<evidence type="ECO:0000313" key="4">
    <source>
        <dbReference type="Proteomes" id="UP000654918"/>
    </source>
</evidence>